<sequence>MKQQNELDLLTGIEQLCDARRSALPRTRVEPEDVRDMLRSRIKAFMKRNGVNQTQMACAAGMASSQLCTYLAGKNNIGLQTTNRLVAALGERLVCAPLPT</sequence>
<dbReference type="InterPro" id="IPR001387">
    <property type="entry name" value="Cro/C1-type_HTH"/>
</dbReference>
<dbReference type="AlphaFoldDB" id="A0A0F9MDG1"/>
<dbReference type="CDD" id="cd00093">
    <property type="entry name" value="HTH_XRE"/>
    <property type="match status" value="1"/>
</dbReference>
<proteinExistence type="predicted"/>
<comment type="caution">
    <text evidence="1">The sequence shown here is derived from an EMBL/GenBank/DDBJ whole genome shotgun (WGS) entry which is preliminary data.</text>
</comment>
<dbReference type="InterPro" id="IPR010982">
    <property type="entry name" value="Lambda_DNA-bd_dom_sf"/>
</dbReference>
<gene>
    <name evidence="1" type="ORF">LCGC14_1473440</name>
</gene>
<dbReference type="EMBL" id="LAZR01010386">
    <property type="protein sequence ID" value="KKM67212.1"/>
    <property type="molecule type" value="Genomic_DNA"/>
</dbReference>
<protein>
    <recommendedName>
        <fullName evidence="2">HTH cro/C1-type domain-containing protein</fullName>
    </recommendedName>
</protein>
<reference evidence="1" key="1">
    <citation type="journal article" date="2015" name="Nature">
        <title>Complex archaea that bridge the gap between prokaryotes and eukaryotes.</title>
        <authorList>
            <person name="Spang A."/>
            <person name="Saw J.H."/>
            <person name="Jorgensen S.L."/>
            <person name="Zaremba-Niedzwiedzka K."/>
            <person name="Martijn J."/>
            <person name="Lind A.E."/>
            <person name="van Eijk R."/>
            <person name="Schleper C."/>
            <person name="Guy L."/>
            <person name="Ettema T.J."/>
        </authorList>
    </citation>
    <scope>NUCLEOTIDE SEQUENCE</scope>
</reference>
<name>A0A0F9MDG1_9ZZZZ</name>
<dbReference type="GO" id="GO:0003677">
    <property type="term" value="F:DNA binding"/>
    <property type="evidence" value="ECO:0007669"/>
    <property type="project" value="InterPro"/>
</dbReference>
<accession>A0A0F9MDG1</accession>
<dbReference type="Gene3D" id="1.10.260.40">
    <property type="entry name" value="lambda repressor-like DNA-binding domains"/>
    <property type="match status" value="1"/>
</dbReference>
<dbReference type="SUPFAM" id="SSF47413">
    <property type="entry name" value="lambda repressor-like DNA-binding domains"/>
    <property type="match status" value="1"/>
</dbReference>
<evidence type="ECO:0008006" key="2">
    <source>
        <dbReference type="Google" id="ProtNLM"/>
    </source>
</evidence>
<evidence type="ECO:0000313" key="1">
    <source>
        <dbReference type="EMBL" id="KKM67212.1"/>
    </source>
</evidence>
<organism evidence="1">
    <name type="scientific">marine sediment metagenome</name>
    <dbReference type="NCBI Taxonomy" id="412755"/>
    <lineage>
        <taxon>unclassified sequences</taxon>
        <taxon>metagenomes</taxon>
        <taxon>ecological metagenomes</taxon>
    </lineage>
</organism>